<dbReference type="AlphaFoldDB" id="A0A561R8F3"/>
<accession>A0A561R8F3</accession>
<sequence>MSYITLVTGASSGFGRMIADELAGRGHTVYASMRDIAGRNASNAAELTSYAAKHGVDLKPIELDVQDEASVQAATDRIIADHGRLDVVVQNAGHMVFGPAEAFTPEQLAQLYDVNVLGTQRVNRAVLPHMRAARQGLIVWIGSSSVIGGIPPLLAPYFAAKAGMDAMAVAYARELAPLGIETSIVVPGAFTSGTNHFAHAGTPADTQRAQEYQSAYPAGFSDRMLEALAKTVPEDADPAEVAKAVGRIVDTPFGKRPFRAVIDPASDGAVVTSAVIDRIREQFLQRIGFEDLMTPAHLNSSK</sequence>
<dbReference type="CDD" id="cd05374">
    <property type="entry name" value="17beta-HSD-like_SDR_c"/>
    <property type="match status" value="1"/>
</dbReference>
<dbReference type="OrthoDB" id="9793825at2"/>
<dbReference type="PANTHER" id="PTHR43976:SF9">
    <property type="entry name" value="OXIDOREDUCTASE"/>
    <property type="match status" value="1"/>
</dbReference>
<dbReference type="EMBL" id="VIWP01000001">
    <property type="protein sequence ID" value="TWF58893.1"/>
    <property type="molecule type" value="Genomic_DNA"/>
</dbReference>
<name>A0A561R8F3_9HYPH</name>
<comment type="caution">
    <text evidence="2">The sequence shown here is derived from an EMBL/GenBank/DDBJ whole genome shotgun (WGS) entry which is preliminary data.</text>
</comment>
<evidence type="ECO:0000256" key="1">
    <source>
        <dbReference type="RuleBase" id="RU000363"/>
    </source>
</evidence>
<dbReference type="PRINTS" id="PR00080">
    <property type="entry name" value="SDRFAMILY"/>
</dbReference>
<dbReference type="SUPFAM" id="SSF51735">
    <property type="entry name" value="NAD(P)-binding Rossmann-fold domains"/>
    <property type="match status" value="1"/>
</dbReference>
<dbReference type="InterPro" id="IPR036291">
    <property type="entry name" value="NAD(P)-bd_dom_sf"/>
</dbReference>
<dbReference type="Gene3D" id="3.40.50.720">
    <property type="entry name" value="NAD(P)-binding Rossmann-like Domain"/>
    <property type="match status" value="1"/>
</dbReference>
<dbReference type="RefSeq" id="WP_145632512.1">
    <property type="nucleotide sequence ID" value="NZ_VIWP01000001.1"/>
</dbReference>
<dbReference type="InterPro" id="IPR051911">
    <property type="entry name" value="SDR_oxidoreductase"/>
</dbReference>
<dbReference type="Proteomes" id="UP000320653">
    <property type="component" value="Unassembled WGS sequence"/>
</dbReference>
<reference evidence="2 3" key="1">
    <citation type="submission" date="2019-06" db="EMBL/GenBank/DDBJ databases">
        <title>Sorghum-associated microbial communities from plants grown in Nebraska, USA.</title>
        <authorList>
            <person name="Schachtman D."/>
        </authorList>
    </citation>
    <scope>NUCLEOTIDE SEQUENCE [LARGE SCALE GENOMIC DNA]</scope>
    <source>
        <strain evidence="2 3">1225</strain>
    </source>
</reference>
<protein>
    <submittedName>
        <fullName evidence="2">NADP-dependent 3-hydroxy acid dehydrogenase YdfG</fullName>
    </submittedName>
</protein>
<evidence type="ECO:0000313" key="3">
    <source>
        <dbReference type="Proteomes" id="UP000320653"/>
    </source>
</evidence>
<organism evidence="2 3">
    <name type="scientific">Neorhizobium alkalisoli</name>
    <dbReference type="NCBI Taxonomy" id="528178"/>
    <lineage>
        <taxon>Bacteria</taxon>
        <taxon>Pseudomonadati</taxon>
        <taxon>Pseudomonadota</taxon>
        <taxon>Alphaproteobacteria</taxon>
        <taxon>Hyphomicrobiales</taxon>
        <taxon>Rhizobiaceae</taxon>
        <taxon>Rhizobium/Agrobacterium group</taxon>
        <taxon>Neorhizobium</taxon>
    </lineage>
</organism>
<gene>
    <name evidence="2" type="ORF">FHW37_101697</name>
</gene>
<comment type="similarity">
    <text evidence="1">Belongs to the short-chain dehydrogenases/reductases (SDR) family.</text>
</comment>
<dbReference type="InterPro" id="IPR002347">
    <property type="entry name" value="SDR_fam"/>
</dbReference>
<keyword evidence="3" id="KW-1185">Reference proteome</keyword>
<dbReference type="PRINTS" id="PR00081">
    <property type="entry name" value="GDHRDH"/>
</dbReference>
<evidence type="ECO:0000313" key="2">
    <source>
        <dbReference type="EMBL" id="TWF58893.1"/>
    </source>
</evidence>
<dbReference type="Pfam" id="PF00106">
    <property type="entry name" value="adh_short"/>
    <property type="match status" value="1"/>
</dbReference>
<proteinExistence type="inferred from homology"/>
<dbReference type="PANTHER" id="PTHR43976">
    <property type="entry name" value="SHORT CHAIN DEHYDROGENASE"/>
    <property type="match status" value="1"/>
</dbReference>